<dbReference type="EMBL" id="VBQZ03000007">
    <property type="protein sequence ID" value="MXQ81365.1"/>
    <property type="molecule type" value="Genomic_DNA"/>
</dbReference>
<sequence length="91" mass="9624">MQGLAALRTRSLQSALLVPERPAAHFGTGAPRKHPGGKAFKVFSWDEHLSQSPADRPRGRGGLADCPAFVDQRRLNSEPASAPLAGSPLPS</sequence>
<feature type="region of interest" description="Disordered" evidence="1">
    <location>
        <begin position="46"/>
        <end position="65"/>
    </location>
</feature>
<proteinExistence type="predicted"/>
<evidence type="ECO:0000313" key="2">
    <source>
        <dbReference type="EMBL" id="MXQ81365.1"/>
    </source>
</evidence>
<dbReference type="Proteomes" id="UP000322234">
    <property type="component" value="Unassembled WGS sequence"/>
</dbReference>
<dbReference type="AlphaFoldDB" id="A0A6B0QV26"/>
<evidence type="ECO:0000313" key="3">
    <source>
        <dbReference type="Proteomes" id="UP000322234"/>
    </source>
</evidence>
<gene>
    <name evidence="2" type="ORF">E5288_WYG005908</name>
</gene>
<name>A0A6B0QV26_9CETA</name>
<evidence type="ECO:0000256" key="1">
    <source>
        <dbReference type="SAM" id="MobiDB-lite"/>
    </source>
</evidence>
<reference evidence="2" key="1">
    <citation type="submission" date="2019-10" db="EMBL/GenBank/DDBJ databases">
        <title>The sequence and de novo assembly of the wild yak genome.</title>
        <authorList>
            <person name="Liu Y."/>
        </authorList>
    </citation>
    <scope>NUCLEOTIDE SEQUENCE [LARGE SCALE GENOMIC DNA]</scope>
    <source>
        <strain evidence="2">WY2019</strain>
    </source>
</reference>
<keyword evidence="3" id="KW-1185">Reference proteome</keyword>
<protein>
    <submittedName>
        <fullName evidence="2">Uncharacterized protein</fullName>
    </submittedName>
</protein>
<comment type="caution">
    <text evidence="2">The sequence shown here is derived from an EMBL/GenBank/DDBJ whole genome shotgun (WGS) entry which is preliminary data.</text>
</comment>
<accession>A0A6B0QV26</accession>
<organism evidence="2 3">
    <name type="scientific">Bos mutus</name>
    <name type="common">wild yak</name>
    <dbReference type="NCBI Taxonomy" id="72004"/>
    <lineage>
        <taxon>Eukaryota</taxon>
        <taxon>Metazoa</taxon>
        <taxon>Chordata</taxon>
        <taxon>Craniata</taxon>
        <taxon>Vertebrata</taxon>
        <taxon>Euteleostomi</taxon>
        <taxon>Mammalia</taxon>
        <taxon>Eutheria</taxon>
        <taxon>Laurasiatheria</taxon>
        <taxon>Artiodactyla</taxon>
        <taxon>Ruminantia</taxon>
        <taxon>Pecora</taxon>
        <taxon>Bovidae</taxon>
        <taxon>Bovinae</taxon>
        <taxon>Bos</taxon>
    </lineage>
</organism>